<dbReference type="Gramene" id="EFJ34658">
    <property type="protein sequence ID" value="EFJ34658"/>
    <property type="gene ID" value="SELMODRAFT_405484"/>
</dbReference>
<dbReference type="KEGG" id="smo:SELMODRAFT_405484"/>
<evidence type="ECO:0000313" key="3">
    <source>
        <dbReference type="Proteomes" id="UP000001514"/>
    </source>
</evidence>
<reference evidence="2 3" key="1">
    <citation type="journal article" date="2011" name="Science">
        <title>The Selaginella genome identifies genetic changes associated with the evolution of vascular plants.</title>
        <authorList>
            <person name="Banks J.A."/>
            <person name="Nishiyama T."/>
            <person name="Hasebe M."/>
            <person name="Bowman J.L."/>
            <person name="Gribskov M."/>
            <person name="dePamphilis C."/>
            <person name="Albert V.A."/>
            <person name="Aono N."/>
            <person name="Aoyama T."/>
            <person name="Ambrose B.A."/>
            <person name="Ashton N.W."/>
            <person name="Axtell M.J."/>
            <person name="Barker E."/>
            <person name="Barker M.S."/>
            <person name="Bennetzen J.L."/>
            <person name="Bonawitz N.D."/>
            <person name="Chapple C."/>
            <person name="Cheng C."/>
            <person name="Correa L.G."/>
            <person name="Dacre M."/>
            <person name="DeBarry J."/>
            <person name="Dreyer I."/>
            <person name="Elias M."/>
            <person name="Engstrom E.M."/>
            <person name="Estelle M."/>
            <person name="Feng L."/>
            <person name="Finet C."/>
            <person name="Floyd S.K."/>
            <person name="Frommer W.B."/>
            <person name="Fujita T."/>
            <person name="Gramzow L."/>
            <person name="Gutensohn M."/>
            <person name="Harholt J."/>
            <person name="Hattori M."/>
            <person name="Heyl A."/>
            <person name="Hirai T."/>
            <person name="Hiwatashi Y."/>
            <person name="Ishikawa M."/>
            <person name="Iwata M."/>
            <person name="Karol K.G."/>
            <person name="Koehler B."/>
            <person name="Kolukisaoglu U."/>
            <person name="Kubo M."/>
            <person name="Kurata T."/>
            <person name="Lalonde S."/>
            <person name="Li K."/>
            <person name="Li Y."/>
            <person name="Litt A."/>
            <person name="Lyons E."/>
            <person name="Manning G."/>
            <person name="Maruyama T."/>
            <person name="Michael T.P."/>
            <person name="Mikami K."/>
            <person name="Miyazaki S."/>
            <person name="Morinaga S."/>
            <person name="Murata T."/>
            <person name="Mueller-Roeber B."/>
            <person name="Nelson D.R."/>
            <person name="Obara M."/>
            <person name="Oguri Y."/>
            <person name="Olmstead R.G."/>
            <person name="Onodera N."/>
            <person name="Petersen B.L."/>
            <person name="Pils B."/>
            <person name="Prigge M."/>
            <person name="Rensing S.A."/>
            <person name="Riano-Pachon D.M."/>
            <person name="Roberts A.W."/>
            <person name="Sato Y."/>
            <person name="Scheller H.V."/>
            <person name="Schulz B."/>
            <person name="Schulz C."/>
            <person name="Shakirov E.V."/>
            <person name="Shibagaki N."/>
            <person name="Shinohara N."/>
            <person name="Shippen D.E."/>
            <person name="Soerensen I."/>
            <person name="Sotooka R."/>
            <person name="Sugimoto N."/>
            <person name="Sugita M."/>
            <person name="Sumikawa N."/>
            <person name="Tanurdzic M."/>
            <person name="Theissen G."/>
            <person name="Ulvskov P."/>
            <person name="Wakazuki S."/>
            <person name="Weng J.K."/>
            <person name="Willats W.W."/>
            <person name="Wipf D."/>
            <person name="Wolf P.G."/>
            <person name="Yang L."/>
            <person name="Zimmer A.D."/>
            <person name="Zhu Q."/>
            <person name="Mitros T."/>
            <person name="Hellsten U."/>
            <person name="Loque D."/>
            <person name="Otillar R."/>
            <person name="Salamov A."/>
            <person name="Schmutz J."/>
            <person name="Shapiro H."/>
            <person name="Lindquist E."/>
            <person name="Lucas S."/>
            <person name="Rokhsar D."/>
            <person name="Grigoriev I.V."/>
        </authorList>
    </citation>
    <scope>NUCLEOTIDE SEQUENCE [LARGE SCALE GENOMIC DNA]</scope>
</reference>
<dbReference type="AlphaFoldDB" id="D8QYQ7"/>
<dbReference type="HOGENOM" id="CLU_1771260_0_0_1"/>
<evidence type="ECO:0000313" key="2">
    <source>
        <dbReference type="EMBL" id="EFJ34658.1"/>
    </source>
</evidence>
<gene>
    <name evidence="2" type="ORF">SELMODRAFT_405484</name>
</gene>
<dbReference type="EMBL" id="GL377569">
    <property type="protein sequence ID" value="EFJ34658.1"/>
    <property type="molecule type" value="Genomic_DNA"/>
</dbReference>
<feature type="region of interest" description="Disordered" evidence="1">
    <location>
        <begin position="82"/>
        <end position="102"/>
    </location>
</feature>
<proteinExistence type="predicted"/>
<evidence type="ECO:0000256" key="1">
    <source>
        <dbReference type="SAM" id="MobiDB-lite"/>
    </source>
</evidence>
<sequence length="147" mass="16344">MESFYLLAQTLARRPRPPSTRARQLGGFSVCAYGAVVEVIAKNDNRMVLLYKAMINNGINLTRARARKGLESFHLAGSHKSWPVGANRTRDRPPSDGGSSTGWFLHKNDGRMVLLYKAMINDGITTSLEKAMQKYITGRSSSRQSKL</sequence>
<accession>D8QYQ7</accession>
<organism evidence="3">
    <name type="scientific">Selaginella moellendorffii</name>
    <name type="common">Spikemoss</name>
    <dbReference type="NCBI Taxonomy" id="88036"/>
    <lineage>
        <taxon>Eukaryota</taxon>
        <taxon>Viridiplantae</taxon>
        <taxon>Streptophyta</taxon>
        <taxon>Embryophyta</taxon>
        <taxon>Tracheophyta</taxon>
        <taxon>Lycopodiopsida</taxon>
        <taxon>Selaginellales</taxon>
        <taxon>Selaginellaceae</taxon>
        <taxon>Selaginella</taxon>
    </lineage>
</organism>
<dbReference type="InParanoid" id="D8QYQ7"/>
<dbReference type="Proteomes" id="UP000001514">
    <property type="component" value="Unassembled WGS sequence"/>
</dbReference>
<protein>
    <submittedName>
        <fullName evidence="2">Uncharacterized protein</fullName>
    </submittedName>
</protein>
<keyword evidence="3" id="KW-1185">Reference proteome</keyword>
<name>D8QYQ7_SELML</name>